<proteinExistence type="predicted"/>
<keyword evidence="2" id="KW-1185">Reference proteome</keyword>
<name>A0ABR1T893_9PEZI</name>
<dbReference type="EMBL" id="JAQQWL010000013">
    <property type="protein sequence ID" value="KAK8042820.1"/>
    <property type="molecule type" value="Genomic_DNA"/>
</dbReference>
<evidence type="ECO:0000313" key="2">
    <source>
        <dbReference type="Proteomes" id="UP001480595"/>
    </source>
</evidence>
<dbReference type="Proteomes" id="UP001480595">
    <property type="component" value="Unassembled WGS sequence"/>
</dbReference>
<organism evidence="1 2">
    <name type="scientific">Apiospora phragmitis</name>
    <dbReference type="NCBI Taxonomy" id="2905665"/>
    <lineage>
        <taxon>Eukaryota</taxon>
        <taxon>Fungi</taxon>
        <taxon>Dikarya</taxon>
        <taxon>Ascomycota</taxon>
        <taxon>Pezizomycotina</taxon>
        <taxon>Sordariomycetes</taxon>
        <taxon>Xylariomycetidae</taxon>
        <taxon>Amphisphaeriales</taxon>
        <taxon>Apiosporaceae</taxon>
        <taxon>Apiospora</taxon>
    </lineage>
</organism>
<protein>
    <submittedName>
        <fullName evidence="1">Uncharacterized protein</fullName>
    </submittedName>
</protein>
<sequence length="96" mass="11036">MAEAEYEREKALFEVIPDNIAAPLTWGKLQDDSNKSFILTRFRNLRDRSPPPAQFLAILKKLHVNSVSPTGKFGFHVTTYFGPPLMINDWQRADRC</sequence>
<evidence type="ECO:0000313" key="1">
    <source>
        <dbReference type="EMBL" id="KAK8042820.1"/>
    </source>
</evidence>
<reference evidence="1 2" key="1">
    <citation type="submission" date="2023-01" db="EMBL/GenBank/DDBJ databases">
        <title>Analysis of 21 Apiospora genomes using comparative genomics revels a genus with tremendous synthesis potential of carbohydrate active enzymes and secondary metabolites.</title>
        <authorList>
            <person name="Sorensen T."/>
        </authorList>
    </citation>
    <scope>NUCLEOTIDE SEQUENCE [LARGE SCALE GENOMIC DNA]</scope>
    <source>
        <strain evidence="1 2">CBS 135458</strain>
    </source>
</reference>
<dbReference type="GeneID" id="92097775"/>
<comment type="caution">
    <text evidence="1">The sequence shown here is derived from an EMBL/GenBank/DDBJ whole genome shotgun (WGS) entry which is preliminary data.</text>
</comment>
<dbReference type="RefSeq" id="XP_066709673.1">
    <property type="nucleotide sequence ID" value="XM_066864712.1"/>
</dbReference>
<gene>
    <name evidence="1" type="ORF">PG994_013303</name>
</gene>
<accession>A0ABR1T893</accession>